<gene>
    <name evidence="7" type="ORF">BJ983_001401</name>
</gene>
<evidence type="ECO:0000256" key="5">
    <source>
        <dbReference type="SAM" id="MobiDB-lite"/>
    </source>
</evidence>
<dbReference type="InterPro" id="IPR003593">
    <property type="entry name" value="AAA+_ATPase"/>
</dbReference>
<protein>
    <submittedName>
        <fullName evidence="7">ABC-2 type transport system ATP-binding protein</fullName>
    </submittedName>
</protein>
<sequence length="343" mass="36462">MTNLGERSDGARRSTGVRTPSQPVPVQRARPLPGPPVDTPLVIETRGLTKRYGSRAAVDEVDLHVAEGDRYGFLGPNGSGKTTMVRMLLGLVFATRGEIRVLGHEVPREVHRVLPRIGAMVEGPAAYGHLSGRANLDLLDASGPGPRAGRRRRVGEAMERVGLGGVDRRPVRTYSLGMRQRLGLAGALLSKPDLLILDEPTNGLDPHGIREIRELLIELNHEGTTVFLSSHLLAEIEALCTQVGVVDRGRLVLEEPLDAVRRHTGRVVVTTPDVERAAAALGSALVDRTPDGGLVVSPADDAGAAGLARHLVGAGVRLDALEPETVSLEDVVVRITGPGSDRA</sequence>
<dbReference type="InterPro" id="IPR017871">
    <property type="entry name" value="ABC_transporter-like_CS"/>
</dbReference>
<keyword evidence="3" id="KW-0547">Nucleotide-binding</keyword>
<evidence type="ECO:0000313" key="7">
    <source>
        <dbReference type="EMBL" id="NYD35299.1"/>
    </source>
</evidence>
<dbReference type="RefSeq" id="WP_343053830.1">
    <property type="nucleotide sequence ID" value="NZ_BAABHP010000004.1"/>
</dbReference>
<dbReference type="PANTHER" id="PTHR43335:SF4">
    <property type="entry name" value="ABC TRANSPORTER, ATP-BINDING PROTEIN"/>
    <property type="match status" value="1"/>
</dbReference>
<dbReference type="Proteomes" id="UP000535890">
    <property type="component" value="Unassembled WGS sequence"/>
</dbReference>
<accession>A0A7Y9DTT5</accession>
<dbReference type="InterPro" id="IPR003439">
    <property type="entry name" value="ABC_transporter-like_ATP-bd"/>
</dbReference>
<dbReference type="GO" id="GO:0016887">
    <property type="term" value="F:ATP hydrolysis activity"/>
    <property type="evidence" value="ECO:0007669"/>
    <property type="project" value="InterPro"/>
</dbReference>
<feature type="domain" description="ABC transporter" evidence="6">
    <location>
        <begin position="43"/>
        <end position="273"/>
    </location>
</feature>
<organism evidence="7 8">
    <name type="scientific">Actinomycetospora corticicola</name>
    <dbReference type="NCBI Taxonomy" id="663602"/>
    <lineage>
        <taxon>Bacteria</taxon>
        <taxon>Bacillati</taxon>
        <taxon>Actinomycetota</taxon>
        <taxon>Actinomycetes</taxon>
        <taxon>Pseudonocardiales</taxon>
        <taxon>Pseudonocardiaceae</taxon>
        <taxon>Actinomycetospora</taxon>
    </lineage>
</organism>
<evidence type="ECO:0000259" key="6">
    <source>
        <dbReference type="PROSITE" id="PS50893"/>
    </source>
</evidence>
<evidence type="ECO:0000256" key="2">
    <source>
        <dbReference type="ARBA" id="ARBA00022448"/>
    </source>
</evidence>
<feature type="compositionally biased region" description="Basic and acidic residues" evidence="5">
    <location>
        <begin position="1"/>
        <end position="12"/>
    </location>
</feature>
<dbReference type="AlphaFoldDB" id="A0A7Y9DTT5"/>
<dbReference type="PROSITE" id="PS50893">
    <property type="entry name" value="ABC_TRANSPORTER_2"/>
    <property type="match status" value="1"/>
</dbReference>
<dbReference type="GO" id="GO:0005524">
    <property type="term" value="F:ATP binding"/>
    <property type="evidence" value="ECO:0007669"/>
    <property type="project" value="UniProtKB-KW"/>
</dbReference>
<reference evidence="7 8" key="1">
    <citation type="submission" date="2020-07" db="EMBL/GenBank/DDBJ databases">
        <title>Sequencing the genomes of 1000 actinobacteria strains.</title>
        <authorList>
            <person name="Klenk H.-P."/>
        </authorList>
    </citation>
    <scope>NUCLEOTIDE SEQUENCE [LARGE SCALE GENOMIC DNA]</scope>
    <source>
        <strain evidence="7 8">DSM 45772</strain>
    </source>
</reference>
<dbReference type="SMART" id="SM00382">
    <property type="entry name" value="AAA"/>
    <property type="match status" value="1"/>
</dbReference>
<dbReference type="SUPFAM" id="SSF52540">
    <property type="entry name" value="P-loop containing nucleoside triphosphate hydrolases"/>
    <property type="match status" value="1"/>
</dbReference>
<dbReference type="EMBL" id="JACCBN010000001">
    <property type="protein sequence ID" value="NYD35299.1"/>
    <property type="molecule type" value="Genomic_DNA"/>
</dbReference>
<keyword evidence="8" id="KW-1185">Reference proteome</keyword>
<dbReference type="Pfam" id="PF00005">
    <property type="entry name" value="ABC_tran"/>
    <property type="match status" value="1"/>
</dbReference>
<dbReference type="InterPro" id="IPR027417">
    <property type="entry name" value="P-loop_NTPase"/>
</dbReference>
<comment type="similarity">
    <text evidence="1">Belongs to the ABC transporter superfamily.</text>
</comment>
<evidence type="ECO:0000256" key="3">
    <source>
        <dbReference type="ARBA" id="ARBA00022741"/>
    </source>
</evidence>
<comment type="caution">
    <text evidence="7">The sequence shown here is derived from an EMBL/GenBank/DDBJ whole genome shotgun (WGS) entry which is preliminary data.</text>
</comment>
<proteinExistence type="inferred from homology"/>
<keyword evidence="2" id="KW-0813">Transport</keyword>
<evidence type="ECO:0000256" key="1">
    <source>
        <dbReference type="ARBA" id="ARBA00005417"/>
    </source>
</evidence>
<evidence type="ECO:0000256" key="4">
    <source>
        <dbReference type="ARBA" id="ARBA00022840"/>
    </source>
</evidence>
<name>A0A7Y9DTT5_9PSEU</name>
<evidence type="ECO:0000313" key="8">
    <source>
        <dbReference type="Proteomes" id="UP000535890"/>
    </source>
</evidence>
<dbReference type="Gene3D" id="3.40.50.300">
    <property type="entry name" value="P-loop containing nucleotide triphosphate hydrolases"/>
    <property type="match status" value="1"/>
</dbReference>
<dbReference type="PROSITE" id="PS00211">
    <property type="entry name" value="ABC_TRANSPORTER_1"/>
    <property type="match status" value="1"/>
</dbReference>
<keyword evidence="4 7" id="KW-0067">ATP-binding</keyword>
<feature type="region of interest" description="Disordered" evidence="5">
    <location>
        <begin position="1"/>
        <end position="41"/>
    </location>
</feature>
<dbReference type="PANTHER" id="PTHR43335">
    <property type="entry name" value="ABC TRANSPORTER, ATP-BINDING PROTEIN"/>
    <property type="match status" value="1"/>
</dbReference>